<dbReference type="EMBL" id="JAVHNR010000002">
    <property type="protein sequence ID" value="KAK6351239.1"/>
    <property type="molecule type" value="Genomic_DNA"/>
</dbReference>
<organism evidence="2 3">
    <name type="scientific">Orbilia javanica</name>
    <dbReference type="NCBI Taxonomy" id="47235"/>
    <lineage>
        <taxon>Eukaryota</taxon>
        <taxon>Fungi</taxon>
        <taxon>Dikarya</taxon>
        <taxon>Ascomycota</taxon>
        <taxon>Pezizomycotina</taxon>
        <taxon>Orbiliomycetes</taxon>
        <taxon>Orbiliales</taxon>
        <taxon>Orbiliaceae</taxon>
        <taxon>Orbilia</taxon>
    </lineage>
</organism>
<accession>A0AAN8MXS1</accession>
<keyword evidence="3" id="KW-1185">Reference proteome</keyword>
<feature type="region of interest" description="Disordered" evidence="1">
    <location>
        <begin position="219"/>
        <end position="251"/>
    </location>
</feature>
<name>A0AAN8MXS1_9PEZI</name>
<evidence type="ECO:0000256" key="1">
    <source>
        <dbReference type="SAM" id="MobiDB-lite"/>
    </source>
</evidence>
<sequence length="268" mass="30051">MSGFEIAGLILGIAGLVPLLKEGYDMVKEYRQRKKSRLLESDSSTSELKDTLEDSSTALASRYKTLQSAYGKKFSNGDSIAHAQLSKIVIILQAEIITTLRAALMSGNLENPYHLTNVASQGRQDAIQALTQFAQRISTTIAPMLSNMHLNNTPRYSNTSRIQEIEDTDDNTRYQRLEQGIASSKRPVSLVGFGEFKEEKQRYPYINKYTQNLLQNAQKYSHNSPPPRSTQNASYPYNQNTMANNNPGSSTGNVQSYYNAIMNNFQKK</sequence>
<evidence type="ECO:0000313" key="3">
    <source>
        <dbReference type="Proteomes" id="UP001313282"/>
    </source>
</evidence>
<dbReference type="PANTHER" id="PTHR42354:SF1">
    <property type="entry name" value="C2H2-TYPE DOMAIN-CONTAINING PROTEIN"/>
    <property type="match status" value="1"/>
</dbReference>
<reference evidence="2 3" key="1">
    <citation type="submission" date="2019-10" db="EMBL/GenBank/DDBJ databases">
        <authorList>
            <person name="Palmer J.M."/>
        </authorList>
    </citation>
    <scope>NUCLEOTIDE SEQUENCE [LARGE SCALE GENOMIC DNA]</scope>
    <source>
        <strain evidence="2 3">TWF718</strain>
    </source>
</reference>
<dbReference type="Proteomes" id="UP001313282">
    <property type="component" value="Unassembled WGS sequence"/>
</dbReference>
<protein>
    <submittedName>
        <fullName evidence="2">Uncharacterized protein</fullName>
    </submittedName>
</protein>
<gene>
    <name evidence="2" type="ORF">TWF718_004409</name>
</gene>
<comment type="caution">
    <text evidence="2">The sequence shown here is derived from an EMBL/GenBank/DDBJ whole genome shotgun (WGS) entry which is preliminary data.</text>
</comment>
<dbReference type="AlphaFoldDB" id="A0AAN8MXS1"/>
<proteinExistence type="predicted"/>
<dbReference type="PANTHER" id="PTHR42354">
    <property type="entry name" value="C2H2-TYPE DOMAIN-CONTAINING PROTEIN"/>
    <property type="match status" value="1"/>
</dbReference>
<evidence type="ECO:0000313" key="2">
    <source>
        <dbReference type="EMBL" id="KAK6351239.1"/>
    </source>
</evidence>